<organism evidence="2">
    <name type="scientific">uncultured Nocardioides sp</name>
    <dbReference type="NCBI Taxonomy" id="198441"/>
    <lineage>
        <taxon>Bacteria</taxon>
        <taxon>Bacillati</taxon>
        <taxon>Actinomycetota</taxon>
        <taxon>Actinomycetes</taxon>
        <taxon>Propionibacteriales</taxon>
        <taxon>Nocardioidaceae</taxon>
        <taxon>Nocardioides</taxon>
        <taxon>environmental samples</taxon>
    </lineage>
</organism>
<gene>
    <name evidence="2" type="ORF">AVDCRST_MAG32-3109</name>
</gene>
<dbReference type="Pfam" id="PF02720">
    <property type="entry name" value="DUF222"/>
    <property type="match status" value="1"/>
</dbReference>
<feature type="domain" description="HNH nuclease" evidence="1">
    <location>
        <begin position="332"/>
        <end position="385"/>
    </location>
</feature>
<dbReference type="AlphaFoldDB" id="A0A6J4P5Q7"/>
<evidence type="ECO:0000259" key="1">
    <source>
        <dbReference type="SMART" id="SM00507"/>
    </source>
</evidence>
<proteinExistence type="predicted"/>
<sequence length="408" mass="43800">MHPIVSCASDISSALKDVDGVEPCFMSTADKEAALVALAAARSQLEALALRVLASADDVAERHGTRDAAVWLAHATRMTRPAASGELRLARALEHHHTVTAALARGDVRREQAAVVVEAVDALPARVDDAVRDDAREALLGLAHRHDARELRRIGKRILDIVAPEVGESHEAQVLAEEEALAAATASLTVVDDGHGRCHGRFTAPSHIGTMLRRHLQALANPARHDVSELTTEDGDWKPSSQRLGEAFVEYVERYPVDRTPESGGVSATVVVTMTMAQLLGDGGAAVLDDGSRMTAAQARRLACEGGIIPAVLGTASVPLDVGRRSRLFTKYQRIALGLRDGGCTVQGCDVSASGCHAHHDRVPWSRGGRSDLANGRLLCPRHHRHAHDARYDVRSHGDNSVTFHRRV</sequence>
<protein>
    <recommendedName>
        <fullName evidence="1">HNH nuclease domain-containing protein</fullName>
    </recommendedName>
</protein>
<name>A0A6J4P5Q7_9ACTN</name>
<dbReference type="InterPro" id="IPR003615">
    <property type="entry name" value="HNH_nuc"/>
</dbReference>
<accession>A0A6J4P5Q7</accession>
<dbReference type="Gene3D" id="1.10.30.50">
    <property type="match status" value="1"/>
</dbReference>
<dbReference type="CDD" id="cd00085">
    <property type="entry name" value="HNHc"/>
    <property type="match status" value="1"/>
</dbReference>
<evidence type="ECO:0000313" key="2">
    <source>
        <dbReference type="EMBL" id="CAA9403512.1"/>
    </source>
</evidence>
<dbReference type="EMBL" id="CADCUM010000124">
    <property type="protein sequence ID" value="CAA9403512.1"/>
    <property type="molecule type" value="Genomic_DNA"/>
</dbReference>
<dbReference type="InterPro" id="IPR003870">
    <property type="entry name" value="DUF222"/>
</dbReference>
<reference evidence="2" key="1">
    <citation type="submission" date="2020-02" db="EMBL/GenBank/DDBJ databases">
        <authorList>
            <person name="Meier V. D."/>
        </authorList>
    </citation>
    <scope>NUCLEOTIDE SEQUENCE</scope>
    <source>
        <strain evidence="2">AVDCRST_MAG32</strain>
    </source>
</reference>
<dbReference type="SMART" id="SM00507">
    <property type="entry name" value="HNHc"/>
    <property type="match status" value="1"/>
</dbReference>